<dbReference type="SUPFAM" id="SSF51445">
    <property type="entry name" value="(Trans)glycosidases"/>
    <property type="match status" value="1"/>
</dbReference>
<accession>V4B8D2</accession>
<evidence type="ECO:0000313" key="6">
    <source>
        <dbReference type="EMBL" id="ESP01987.1"/>
    </source>
</evidence>
<dbReference type="InterPro" id="IPR013783">
    <property type="entry name" value="Ig-like_fold"/>
</dbReference>
<dbReference type="PRINTS" id="PR00133">
    <property type="entry name" value="GLHYDRLASE3"/>
</dbReference>
<dbReference type="AlphaFoldDB" id="V4B8D2"/>
<dbReference type="HOGENOM" id="CLU_004542_5_3_1"/>
<dbReference type="EMBL" id="KB200329">
    <property type="protein sequence ID" value="ESP01987.1"/>
    <property type="molecule type" value="Genomic_DNA"/>
</dbReference>
<dbReference type="GO" id="GO:0046556">
    <property type="term" value="F:alpha-L-arabinofuranosidase activity"/>
    <property type="evidence" value="ECO:0007669"/>
    <property type="project" value="TreeGrafter"/>
</dbReference>
<proteinExistence type="predicted"/>
<dbReference type="InterPro" id="IPR026891">
    <property type="entry name" value="Fn3-like"/>
</dbReference>
<reference evidence="6 7" key="1">
    <citation type="journal article" date="2013" name="Nature">
        <title>Insights into bilaterian evolution from three spiralian genomes.</title>
        <authorList>
            <person name="Simakov O."/>
            <person name="Marletaz F."/>
            <person name="Cho S.J."/>
            <person name="Edsinger-Gonzales E."/>
            <person name="Havlak P."/>
            <person name="Hellsten U."/>
            <person name="Kuo D.H."/>
            <person name="Larsson T."/>
            <person name="Lv J."/>
            <person name="Arendt D."/>
            <person name="Savage R."/>
            <person name="Osoegawa K."/>
            <person name="de Jong P."/>
            <person name="Grimwood J."/>
            <person name="Chapman J.A."/>
            <person name="Shapiro H."/>
            <person name="Aerts A."/>
            <person name="Otillar R.P."/>
            <person name="Terry A.Y."/>
            <person name="Boore J.L."/>
            <person name="Grigoriev I.V."/>
            <person name="Lindberg D.R."/>
            <person name="Seaver E.C."/>
            <person name="Weisblat D.A."/>
            <person name="Putnam N.H."/>
            <person name="Rokhsar D.S."/>
        </authorList>
    </citation>
    <scope>NUCLEOTIDE SEQUENCE [LARGE SCALE GENOMIC DNA]</scope>
</reference>
<dbReference type="GeneID" id="20237211"/>
<dbReference type="Pfam" id="PF14310">
    <property type="entry name" value="Fn3-like"/>
    <property type="match status" value="1"/>
</dbReference>
<sequence length="740" mass="81969">MKLFYLLIVFFLHSSFSFPDYPFYNTSLPWDVRVDDLVSRLTLQELQEQLARGTGGAPAIPRLGIKQWEWWTECLNGDVNNNATSFPATLGLGASFAPDLVGAVAHAIASEVRAKYTQFRSEGKYNVYQGVSCLSPMLNIMRDGRWGRCEETYGEDPMLSGLMSKHVVEGLQGDHPRYLLVSSGCKSFDAYAGPEKNRLAFDAKISTRDFRTTFLPAFRTCVESGTYNVMCSYNSINGIPSCVNSGLLNGVLRKEWGFKGYVISDAGAIEHIITGHKYFNSSVDTVTASLKAGCNLELADEGKTTGLVFQSIVQAVKEGKLDESFVRNMSKPLWYTRMRLGDFDPESMNPYSGIPISIVQSKSHRSLAELAAMQSIVLLKNDGGFLPLQGKTFNKVAIVGPLANNSRAQISNYSPLVDPKYTSTPLSGLVKLGKEITFGAGCVDGTSCRQYEGNIIINAVRDADLVFVCLGLGDDVEMEGMDRPNISLPGYQQQLLEDVANYIPPTSNTVLILFNAGPVDLNWADNSTKITSIIEAFYPAQSTGTALFNVITNNKPYGLANPAARLPFTWLKHDNQIPPINDYSMKERTYKYFTSEPLYPFGYGLSYTSFRYSNLTMDISILASEPVYGSLTIHNIGNLYGDEVLQVYISWLDSPYPTPRLSLVSFSRISIAPGKYNPAFFTITAKDMAVWREDDTGWQIFPGRYNVYVGGQQPHQSKTINSNVLTKQFIVSGTKFLGKY</sequence>
<dbReference type="Gene3D" id="3.40.50.1700">
    <property type="entry name" value="Glycoside hydrolase family 3 C-terminal domain"/>
    <property type="match status" value="1"/>
</dbReference>
<dbReference type="RefSeq" id="XP_009047145.1">
    <property type="nucleotide sequence ID" value="XM_009048897.1"/>
</dbReference>
<dbReference type="Pfam" id="PF01915">
    <property type="entry name" value="Glyco_hydro_3_C"/>
    <property type="match status" value="1"/>
</dbReference>
<dbReference type="SMART" id="SM01217">
    <property type="entry name" value="Fn3_like"/>
    <property type="match status" value="1"/>
</dbReference>
<dbReference type="InterPro" id="IPR017853">
    <property type="entry name" value="GH"/>
</dbReference>
<name>V4B8D2_LOTGI</name>
<evidence type="ECO:0000256" key="1">
    <source>
        <dbReference type="ARBA" id="ARBA00022729"/>
    </source>
</evidence>
<dbReference type="GO" id="GO:0031222">
    <property type="term" value="P:arabinan catabolic process"/>
    <property type="evidence" value="ECO:0007669"/>
    <property type="project" value="TreeGrafter"/>
</dbReference>
<dbReference type="GO" id="GO:0009044">
    <property type="term" value="F:xylan 1,4-beta-xylosidase activity"/>
    <property type="evidence" value="ECO:0007669"/>
    <property type="project" value="InterPro"/>
</dbReference>
<evidence type="ECO:0000313" key="7">
    <source>
        <dbReference type="Proteomes" id="UP000030746"/>
    </source>
</evidence>
<keyword evidence="3" id="KW-0326">Glycosidase</keyword>
<dbReference type="InterPro" id="IPR002772">
    <property type="entry name" value="Glyco_hydro_3_C"/>
</dbReference>
<dbReference type="SUPFAM" id="SSF52279">
    <property type="entry name" value="Beta-D-glucan exohydrolase, C-terminal domain"/>
    <property type="match status" value="1"/>
</dbReference>
<gene>
    <name evidence="6" type="ORF">LOTGIDRAFT_157123</name>
</gene>
<dbReference type="CTD" id="20237211"/>
<evidence type="ECO:0000256" key="2">
    <source>
        <dbReference type="ARBA" id="ARBA00022801"/>
    </source>
</evidence>
<keyword evidence="7" id="KW-1185">Reference proteome</keyword>
<keyword evidence="2" id="KW-0378">Hydrolase</keyword>
<feature type="signal peptide" evidence="4">
    <location>
        <begin position="1"/>
        <end position="17"/>
    </location>
</feature>
<dbReference type="Proteomes" id="UP000030746">
    <property type="component" value="Unassembled WGS sequence"/>
</dbReference>
<dbReference type="PANTHER" id="PTHR42721">
    <property type="entry name" value="SUGAR HYDROLASE-RELATED"/>
    <property type="match status" value="1"/>
</dbReference>
<dbReference type="KEGG" id="lgi:LOTGIDRAFT_157123"/>
<dbReference type="OMA" id="VCTLAHR"/>
<dbReference type="PANTHER" id="PTHR42721:SF42">
    <property type="entry name" value="FIBRONECTIN TYPE III-LIKE DOMAIN-CONTAINING PROTEIN"/>
    <property type="match status" value="1"/>
</dbReference>
<evidence type="ECO:0000256" key="3">
    <source>
        <dbReference type="ARBA" id="ARBA00023295"/>
    </source>
</evidence>
<dbReference type="OrthoDB" id="47059at2759"/>
<dbReference type="InterPro" id="IPR044993">
    <property type="entry name" value="BXL"/>
</dbReference>
<dbReference type="STRING" id="225164.V4B8D2"/>
<feature type="domain" description="Fibronectin type III-like" evidence="5">
    <location>
        <begin position="643"/>
        <end position="713"/>
    </location>
</feature>
<evidence type="ECO:0000259" key="5">
    <source>
        <dbReference type="SMART" id="SM01217"/>
    </source>
</evidence>
<keyword evidence="1 4" id="KW-0732">Signal</keyword>
<dbReference type="GO" id="GO:0045493">
    <property type="term" value="P:xylan catabolic process"/>
    <property type="evidence" value="ECO:0007669"/>
    <property type="project" value="InterPro"/>
</dbReference>
<evidence type="ECO:0000256" key="4">
    <source>
        <dbReference type="SAM" id="SignalP"/>
    </source>
</evidence>
<dbReference type="InterPro" id="IPR036962">
    <property type="entry name" value="Glyco_hydro_3_N_sf"/>
</dbReference>
<dbReference type="InterPro" id="IPR036881">
    <property type="entry name" value="Glyco_hydro_3_C_sf"/>
</dbReference>
<dbReference type="Gene3D" id="3.20.20.300">
    <property type="entry name" value="Glycoside hydrolase, family 3, N-terminal domain"/>
    <property type="match status" value="1"/>
</dbReference>
<dbReference type="Pfam" id="PF00933">
    <property type="entry name" value="Glyco_hydro_3"/>
    <property type="match status" value="1"/>
</dbReference>
<organism evidence="6 7">
    <name type="scientific">Lottia gigantea</name>
    <name type="common">Giant owl limpet</name>
    <dbReference type="NCBI Taxonomy" id="225164"/>
    <lineage>
        <taxon>Eukaryota</taxon>
        <taxon>Metazoa</taxon>
        <taxon>Spiralia</taxon>
        <taxon>Lophotrochozoa</taxon>
        <taxon>Mollusca</taxon>
        <taxon>Gastropoda</taxon>
        <taxon>Patellogastropoda</taxon>
        <taxon>Lottioidea</taxon>
        <taxon>Lottiidae</taxon>
        <taxon>Lottia</taxon>
    </lineage>
</organism>
<dbReference type="InterPro" id="IPR001764">
    <property type="entry name" value="Glyco_hydro_3_N"/>
</dbReference>
<protein>
    <recommendedName>
        <fullName evidence="5">Fibronectin type III-like domain-containing protein</fullName>
    </recommendedName>
</protein>
<dbReference type="Gene3D" id="2.60.40.10">
    <property type="entry name" value="Immunoglobulins"/>
    <property type="match status" value="1"/>
</dbReference>
<feature type="chain" id="PRO_5004719384" description="Fibronectin type III-like domain-containing protein" evidence="4">
    <location>
        <begin position="18"/>
        <end position="740"/>
    </location>
</feature>